<proteinExistence type="predicted"/>
<protein>
    <submittedName>
        <fullName evidence="2">Uncharacterized protein</fullName>
    </submittedName>
</protein>
<evidence type="ECO:0000313" key="3">
    <source>
        <dbReference type="Proteomes" id="UP001149163"/>
    </source>
</evidence>
<comment type="caution">
    <text evidence="2">The sequence shown here is derived from an EMBL/GenBank/DDBJ whole genome shotgun (WGS) entry which is preliminary data.</text>
</comment>
<dbReference type="RefSeq" id="XP_056547336.1">
    <property type="nucleotide sequence ID" value="XM_056683730.1"/>
</dbReference>
<reference evidence="2" key="2">
    <citation type="journal article" date="2023" name="IMA Fungus">
        <title>Comparative genomic study of the Penicillium genus elucidates a diverse pangenome and 15 lateral gene transfer events.</title>
        <authorList>
            <person name="Petersen C."/>
            <person name="Sorensen T."/>
            <person name="Nielsen M.R."/>
            <person name="Sondergaard T.E."/>
            <person name="Sorensen J.L."/>
            <person name="Fitzpatrick D.A."/>
            <person name="Frisvad J.C."/>
            <person name="Nielsen K.L."/>
        </authorList>
    </citation>
    <scope>NUCLEOTIDE SEQUENCE</scope>
    <source>
        <strain evidence="2">IBT 26290</strain>
    </source>
</reference>
<dbReference type="GeneID" id="81422906"/>
<evidence type="ECO:0000313" key="2">
    <source>
        <dbReference type="EMBL" id="KAJ5175728.1"/>
    </source>
</evidence>
<feature type="region of interest" description="Disordered" evidence="1">
    <location>
        <begin position="49"/>
        <end position="77"/>
    </location>
</feature>
<evidence type="ECO:0000256" key="1">
    <source>
        <dbReference type="SAM" id="MobiDB-lite"/>
    </source>
</evidence>
<sequence length="425" mass="48097">MGEHPAHWRDSLMGWDFWQDATQYEDNISKELDIALDLDLPKRFPFNLGDEEAPTKGRRRLSMSDVKPPGVRRHSSLTTRASRFWDTEHRARSPSPCRMAPPPMNPFASRISAPGSPPAPRQGRLRPVKPPELPPGITIETRGVSRSPPPSLSYRTEPPVDDFATAAKPFIGFPGGSTWADLPQHKKTLGLDLFRPCPTELDELACLGIEEMRPICQFRHLRSLTITGMLQSYQSYIWQVAWLNFDLEELHLEMSLEPKVHSAIHAAQWKPIQDGWEMDKRYSAEPVYHGHLGDGELHPDIGCGEYLDKHSIEKAKILAMATSRACKRLSIKNLTLSGFVIDADPFLHWFDPEQLLTIRFLGQCLDAGFWLPQAMKVSLRCPRKMEPGIVSVGMIPVDLQKDLKVVSVNEGWLQGRVHLLDLMLE</sequence>
<name>A0A9W9LT39_9EURO</name>
<dbReference type="Proteomes" id="UP001149163">
    <property type="component" value="Unassembled WGS sequence"/>
</dbReference>
<dbReference type="AlphaFoldDB" id="A0A9W9LT39"/>
<dbReference type="EMBL" id="JAPQKN010000001">
    <property type="protein sequence ID" value="KAJ5175728.1"/>
    <property type="molecule type" value="Genomic_DNA"/>
</dbReference>
<reference evidence="2" key="1">
    <citation type="submission" date="2022-11" db="EMBL/GenBank/DDBJ databases">
        <authorList>
            <person name="Petersen C."/>
        </authorList>
    </citation>
    <scope>NUCLEOTIDE SEQUENCE</scope>
    <source>
        <strain evidence="2">IBT 26290</strain>
    </source>
</reference>
<feature type="region of interest" description="Disordered" evidence="1">
    <location>
        <begin position="106"/>
        <end position="155"/>
    </location>
</feature>
<gene>
    <name evidence="2" type="ORF">N7482_001605</name>
</gene>
<accession>A0A9W9LT39</accession>
<keyword evidence="3" id="KW-1185">Reference proteome</keyword>
<dbReference type="OrthoDB" id="5368934at2759"/>
<organism evidence="2 3">
    <name type="scientific">Penicillium canariense</name>
    <dbReference type="NCBI Taxonomy" id="189055"/>
    <lineage>
        <taxon>Eukaryota</taxon>
        <taxon>Fungi</taxon>
        <taxon>Dikarya</taxon>
        <taxon>Ascomycota</taxon>
        <taxon>Pezizomycotina</taxon>
        <taxon>Eurotiomycetes</taxon>
        <taxon>Eurotiomycetidae</taxon>
        <taxon>Eurotiales</taxon>
        <taxon>Aspergillaceae</taxon>
        <taxon>Penicillium</taxon>
    </lineage>
</organism>